<dbReference type="InterPro" id="IPR028889">
    <property type="entry name" value="USP"/>
</dbReference>
<dbReference type="SUPFAM" id="SSF54001">
    <property type="entry name" value="Cysteine proteinases"/>
    <property type="match status" value="1"/>
</dbReference>
<dbReference type="EC" id="3.4.19.12" evidence="1"/>
<evidence type="ECO:0000256" key="1">
    <source>
        <dbReference type="RuleBase" id="RU366025"/>
    </source>
</evidence>
<feature type="region of interest" description="Disordered" evidence="2">
    <location>
        <begin position="297"/>
        <end position="563"/>
    </location>
</feature>
<feature type="domain" description="USP" evidence="3">
    <location>
        <begin position="15"/>
        <end position="294"/>
    </location>
</feature>
<evidence type="ECO:0000259" key="3">
    <source>
        <dbReference type="PROSITE" id="PS50235"/>
    </source>
</evidence>
<feature type="compositionally biased region" description="Basic and acidic residues" evidence="2">
    <location>
        <begin position="417"/>
        <end position="431"/>
    </location>
</feature>
<dbReference type="GO" id="GO:0005634">
    <property type="term" value="C:nucleus"/>
    <property type="evidence" value="ECO:0007669"/>
    <property type="project" value="TreeGrafter"/>
</dbReference>
<dbReference type="InterPro" id="IPR018200">
    <property type="entry name" value="USP_CS"/>
</dbReference>
<accession>A0A672GIF2</accession>
<dbReference type="InterPro" id="IPR001394">
    <property type="entry name" value="Peptidase_C19_UCH"/>
</dbReference>
<dbReference type="RefSeq" id="XP_029944375.1">
    <property type="nucleotide sequence ID" value="XM_030088515.1"/>
</dbReference>
<organism evidence="4 5">
    <name type="scientific">Salarias fasciatus</name>
    <name type="common">Jewelled blenny</name>
    <name type="synonym">Blennius fasciatus</name>
    <dbReference type="NCBI Taxonomy" id="181472"/>
    <lineage>
        <taxon>Eukaryota</taxon>
        <taxon>Metazoa</taxon>
        <taxon>Chordata</taxon>
        <taxon>Craniata</taxon>
        <taxon>Vertebrata</taxon>
        <taxon>Euteleostomi</taxon>
        <taxon>Actinopterygii</taxon>
        <taxon>Neopterygii</taxon>
        <taxon>Teleostei</taxon>
        <taxon>Neoteleostei</taxon>
        <taxon>Acanthomorphata</taxon>
        <taxon>Ovalentaria</taxon>
        <taxon>Blenniimorphae</taxon>
        <taxon>Blenniiformes</taxon>
        <taxon>Blennioidei</taxon>
        <taxon>Blenniidae</taxon>
        <taxon>Salariinae</taxon>
        <taxon>Salarias</taxon>
    </lineage>
</organism>
<dbReference type="PANTHER" id="PTHR24006">
    <property type="entry name" value="UBIQUITIN CARBOXYL-TERMINAL HYDROLASE"/>
    <property type="match status" value="1"/>
</dbReference>
<protein>
    <recommendedName>
        <fullName evidence="1">Ubiquitin carboxyl-terminal hydrolase</fullName>
        <ecNumber evidence="1">3.4.19.12</ecNumber>
    </recommendedName>
</protein>
<dbReference type="Gene3D" id="3.90.70.10">
    <property type="entry name" value="Cysteine proteinases"/>
    <property type="match status" value="1"/>
</dbReference>
<dbReference type="GO" id="GO:0004843">
    <property type="term" value="F:cysteine-type deubiquitinase activity"/>
    <property type="evidence" value="ECO:0007669"/>
    <property type="project" value="UniProtKB-UniRule"/>
</dbReference>
<dbReference type="PROSITE" id="PS00973">
    <property type="entry name" value="USP_2"/>
    <property type="match status" value="1"/>
</dbReference>
<proteinExistence type="inferred from homology"/>
<feature type="compositionally biased region" description="Basic and acidic residues" evidence="2">
    <location>
        <begin position="546"/>
        <end position="555"/>
    </location>
</feature>
<keyword evidence="1" id="KW-0378">Hydrolase</keyword>
<evidence type="ECO:0000256" key="2">
    <source>
        <dbReference type="SAM" id="MobiDB-lite"/>
    </source>
</evidence>
<feature type="compositionally biased region" description="Basic and acidic residues" evidence="2">
    <location>
        <begin position="331"/>
        <end position="401"/>
    </location>
</feature>
<comment type="catalytic activity">
    <reaction evidence="1">
        <text>Thiol-dependent hydrolysis of ester, thioester, amide, peptide and isopeptide bonds formed by the C-terminal Gly of ubiquitin (a 76-residue protein attached to proteins as an intracellular targeting signal).</text>
        <dbReference type="EC" id="3.4.19.12"/>
    </reaction>
</comment>
<reference evidence="4" key="1">
    <citation type="submission" date="2019-06" db="EMBL/GenBank/DDBJ databases">
        <authorList>
            <consortium name="Wellcome Sanger Institute Data Sharing"/>
        </authorList>
    </citation>
    <scope>NUCLEOTIDE SEQUENCE [LARGE SCALE GENOMIC DNA]</scope>
</reference>
<keyword evidence="1" id="KW-0833">Ubl conjugation pathway</keyword>
<keyword evidence="1" id="KW-0645">Protease</keyword>
<feature type="compositionally biased region" description="Polar residues" evidence="2">
    <location>
        <begin position="297"/>
        <end position="308"/>
    </location>
</feature>
<keyword evidence="5" id="KW-1185">Reference proteome</keyword>
<dbReference type="Pfam" id="PF00443">
    <property type="entry name" value="UCH"/>
    <property type="match status" value="1"/>
</dbReference>
<dbReference type="Ensembl" id="ENSSFAT00005018801.1">
    <property type="protein sequence ID" value="ENSSFAP00005018072.1"/>
    <property type="gene ID" value="ENSSFAG00005009559.1"/>
</dbReference>
<feature type="compositionally biased region" description="Basic and acidic residues" evidence="2">
    <location>
        <begin position="524"/>
        <end position="536"/>
    </location>
</feature>
<dbReference type="GO" id="GO:0005829">
    <property type="term" value="C:cytosol"/>
    <property type="evidence" value="ECO:0007669"/>
    <property type="project" value="TreeGrafter"/>
</dbReference>
<dbReference type="InterPro" id="IPR038765">
    <property type="entry name" value="Papain-like_cys_pep_sf"/>
</dbReference>
<dbReference type="PROSITE" id="PS50235">
    <property type="entry name" value="USP_3"/>
    <property type="match status" value="1"/>
</dbReference>
<sequence length="609" mass="67930">MSQRQVTSPAHVSYHGLRNQGATCYLNSVLQALFMTKDFKEAVRTSENREDRIDPQLKDLFDGLEKVETSTSSLIRELGIDRVCEQRDAAEYFEKILLRTSDEASQIFHGGLDKRTSCSTCQQETNSDAPFWYLPLRIGKGDCSVEDGIEEFFKATELRGDNQMYCEGCDAKSDATIGYVMNRPPDVLVLLLKRFNFSYHYMAYTKNNQPVSIPDFLDKNITPLKGSTYELYAVVDHFGDLRSGHYNTKIRVEDDGEHRWFNFDDTSVTVLGENPFQGNTVKSQNAYLLFYRKQKTQTPEITSGSSPPDQADGGGRCEGADGSGETEEDAVEVRRDLDGKQGDELKATQQSEDKEGKVDGDEFKENREDEAGGEREPESDREVSGRRSSSDSLQKQEERSEPRKRRMDADKDEDEPAEAKKGKSVTDRSDGSAEQPSDEGSGKDFTPKPVSEEEDENRGNTAADTDGKISAGKVTSGEISTDDQRSKEDMQKEQSHGDLSVQSIQQEQEAGLSAATQEDEGIEADVKENDLEEKSSESGGSQTERQVSEETRRGSPDPQTGSPYLIGLLIEEIYGRDTGKIIKAVVVKEFKILRKNVCPDVTKPLKISQ</sequence>
<evidence type="ECO:0000313" key="5">
    <source>
        <dbReference type="Proteomes" id="UP000472267"/>
    </source>
</evidence>
<dbReference type="GO" id="GO:0016579">
    <property type="term" value="P:protein deubiquitination"/>
    <property type="evidence" value="ECO:0007669"/>
    <property type="project" value="InterPro"/>
</dbReference>
<dbReference type="CDD" id="cd02257">
    <property type="entry name" value="Peptidase_C19"/>
    <property type="match status" value="1"/>
</dbReference>
<gene>
    <name evidence="4" type="primary">LOC115386275</name>
</gene>
<name>A0A672GIF2_SALFA</name>
<dbReference type="PROSITE" id="PS00972">
    <property type="entry name" value="USP_1"/>
    <property type="match status" value="1"/>
</dbReference>
<dbReference type="InParanoid" id="A0A672GIF2"/>
<dbReference type="GeneID" id="115386275"/>
<dbReference type="AlphaFoldDB" id="A0A672GIF2"/>
<dbReference type="PANTHER" id="PTHR24006:SF899">
    <property type="entry name" value="UBIQUITIN CARBOXYL-TERMINAL HYDROLASE"/>
    <property type="match status" value="1"/>
</dbReference>
<dbReference type="InterPro" id="IPR050164">
    <property type="entry name" value="Peptidase_C19"/>
</dbReference>
<dbReference type="Proteomes" id="UP000472267">
    <property type="component" value="Chromosome 3"/>
</dbReference>
<feature type="compositionally biased region" description="Basic and acidic residues" evidence="2">
    <location>
        <begin position="482"/>
        <end position="496"/>
    </location>
</feature>
<comment type="similarity">
    <text evidence="1">Belongs to the peptidase C19 family.</text>
</comment>
<reference evidence="4" key="3">
    <citation type="submission" date="2025-09" db="UniProtKB">
        <authorList>
            <consortium name="Ensembl"/>
        </authorList>
    </citation>
    <scope>IDENTIFICATION</scope>
</reference>
<dbReference type="GO" id="GO:0006508">
    <property type="term" value="P:proteolysis"/>
    <property type="evidence" value="ECO:0007669"/>
    <property type="project" value="UniProtKB-KW"/>
</dbReference>
<evidence type="ECO:0000313" key="4">
    <source>
        <dbReference type="Ensembl" id="ENSSFAP00005018072.1"/>
    </source>
</evidence>
<reference evidence="4" key="2">
    <citation type="submission" date="2025-08" db="UniProtKB">
        <authorList>
            <consortium name="Ensembl"/>
        </authorList>
    </citation>
    <scope>IDENTIFICATION</scope>
</reference>
<keyword evidence="1" id="KW-0788">Thiol protease</keyword>